<dbReference type="Gene3D" id="3.40.50.720">
    <property type="entry name" value="NAD(P)-binding Rossmann-like Domain"/>
    <property type="match status" value="1"/>
</dbReference>
<dbReference type="PANTHER" id="PTHR14239">
    <property type="entry name" value="DUDULIN-RELATED"/>
    <property type="match status" value="1"/>
</dbReference>
<feature type="domain" description="Pyrroline-5-carboxylate reductase catalytic N-terminal" evidence="2">
    <location>
        <begin position="40"/>
        <end position="125"/>
    </location>
</feature>
<reference evidence="3 4" key="1">
    <citation type="submission" date="2024-01" db="EMBL/GenBank/DDBJ databases">
        <title>Genome mining of biosynthetic gene clusters to explore secondary metabolites of Streptomyces sp.</title>
        <authorList>
            <person name="Baig A."/>
            <person name="Ajitkumar Shintre N."/>
            <person name="Kumar H."/>
            <person name="Anbarasu A."/>
            <person name="Ramaiah S."/>
        </authorList>
    </citation>
    <scope>NUCLEOTIDE SEQUENCE [LARGE SCALE GENOMIC DNA]</scope>
    <source>
        <strain evidence="3 4">A57</strain>
    </source>
</reference>
<name>A0ABV5ELW7_9ACTN</name>
<dbReference type="Pfam" id="PF03807">
    <property type="entry name" value="F420_oxidored"/>
    <property type="match status" value="1"/>
</dbReference>
<dbReference type="InterPro" id="IPR028939">
    <property type="entry name" value="P5C_Rdtase_cat_N"/>
</dbReference>
<organism evidence="3 4">
    <name type="scientific">Streptomyces broussonetiae</name>
    <dbReference type="NCBI Taxonomy" id="2686304"/>
    <lineage>
        <taxon>Bacteria</taxon>
        <taxon>Bacillati</taxon>
        <taxon>Actinomycetota</taxon>
        <taxon>Actinomycetes</taxon>
        <taxon>Kitasatosporales</taxon>
        <taxon>Streptomycetaceae</taxon>
        <taxon>Streptomyces</taxon>
    </lineage>
</organism>
<dbReference type="InterPro" id="IPR051267">
    <property type="entry name" value="STEAP_metalloreductase"/>
</dbReference>
<dbReference type="PANTHER" id="PTHR14239:SF10">
    <property type="entry name" value="REDUCTASE"/>
    <property type="match status" value="1"/>
</dbReference>
<comment type="caution">
    <text evidence="3">The sequence shown here is derived from an EMBL/GenBank/DDBJ whole genome shotgun (WGS) entry which is preliminary data.</text>
</comment>
<gene>
    <name evidence="3" type="ORF">VSS16_34935</name>
</gene>
<evidence type="ECO:0000259" key="2">
    <source>
        <dbReference type="Pfam" id="PF03807"/>
    </source>
</evidence>
<dbReference type="Proteomes" id="UP001585080">
    <property type="component" value="Unassembled WGS sequence"/>
</dbReference>
<evidence type="ECO:0000256" key="1">
    <source>
        <dbReference type="ARBA" id="ARBA00023002"/>
    </source>
</evidence>
<sequence length="246" mass="25400">MLRHVPVTARASGLGLWCRSPRARGPIRRAAVTPSVPLMRVGLLGTGNVARALAHGWSAAGHDVLLGSRHPEERKDLGHPVAGLHETAAHAEVLVNATPGTVSVGLLHSIGAPALAGTPLIDVGVGLSDDFAELSHPNSSLGEQIQEAFPLTPVVKTLCTMDSTVMIAPDALEGPSTVFLSGNDADAKRTAGRLLTDLGWPPSSQLDLGGIATARGQEHFALLFMGIASGLGSHVFNINVVGRASL</sequence>
<evidence type="ECO:0000313" key="4">
    <source>
        <dbReference type="Proteomes" id="UP001585080"/>
    </source>
</evidence>
<keyword evidence="4" id="KW-1185">Reference proteome</keyword>
<protein>
    <submittedName>
        <fullName evidence="3">NAD(P)-binding domain-containing protein</fullName>
    </submittedName>
</protein>
<dbReference type="SUPFAM" id="SSF51735">
    <property type="entry name" value="NAD(P)-binding Rossmann-fold domains"/>
    <property type="match status" value="1"/>
</dbReference>
<dbReference type="InterPro" id="IPR036291">
    <property type="entry name" value="NAD(P)-bd_dom_sf"/>
</dbReference>
<proteinExistence type="predicted"/>
<dbReference type="EMBL" id="JAYMRP010000057">
    <property type="protein sequence ID" value="MFB8777847.1"/>
    <property type="molecule type" value="Genomic_DNA"/>
</dbReference>
<keyword evidence="1" id="KW-0560">Oxidoreductase</keyword>
<accession>A0ABV5ELW7</accession>
<dbReference type="RefSeq" id="WP_376736281.1">
    <property type="nucleotide sequence ID" value="NZ_JAYMRP010000057.1"/>
</dbReference>
<evidence type="ECO:0000313" key="3">
    <source>
        <dbReference type="EMBL" id="MFB8777847.1"/>
    </source>
</evidence>